<feature type="domain" description="Transposase IS66 central" evidence="2">
    <location>
        <begin position="73"/>
        <end position="145"/>
    </location>
</feature>
<feature type="region of interest" description="Disordered" evidence="1">
    <location>
        <begin position="142"/>
        <end position="161"/>
    </location>
</feature>
<gene>
    <name evidence="4" type="ORF">C665_13294</name>
</gene>
<comment type="caution">
    <text evidence="4">The sequence shown here is derived from an EMBL/GenBank/DDBJ whole genome shotgun (WGS) entry which is preliminary data.</text>
</comment>
<dbReference type="InterPro" id="IPR004291">
    <property type="entry name" value="Transposase_IS66_central"/>
</dbReference>
<dbReference type="RefSeq" id="WP_004313760.1">
    <property type="nucleotide sequence ID" value="NZ_AMXD01000087.1"/>
</dbReference>
<sequence>MPPELPPTEIHDEPYSTTCACGCQMRHIGKDVVETLDYTPGHFTVERHIRDKWACDSCETLVQAPVPAHIIDKGIPTAGLLVQVLVARYQDLLPLYRQEGIFSRAGLAIPQSPLAQWVGQSGVHLQPLVDAPKTGVLAHPVLHADAPGGDARPGCGQDAPRLPVVLRRRGVRSDQGGGIRLRRQPRRPSRPGIPG</sequence>
<feature type="region of interest" description="Disordered" evidence="1">
    <location>
        <begin position="170"/>
        <end position="195"/>
    </location>
</feature>
<feature type="domain" description="Transposase IS66 zinc-finger binding" evidence="3">
    <location>
        <begin position="17"/>
        <end position="59"/>
    </location>
</feature>
<accession>N6XRL2</accession>
<dbReference type="PANTHER" id="PTHR33678">
    <property type="entry name" value="BLL1576 PROTEIN"/>
    <property type="match status" value="1"/>
</dbReference>
<proteinExistence type="predicted"/>
<name>N6XRL2_THASP</name>
<organism evidence="4 5">
    <name type="scientific">Thauera aminoaromatica S2</name>
    <dbReference type="NCBI Taxonomy" id="1234381"/>
    <lineage>
        <taxon>Bacteria</taxon>
        <taxon>Pseudomonadati</taxon>
        <taxon>Pseudomonadota</taxon>
        <taxon>Betaproteobacteria</taxon>
        <taxon>Rhodocyclales</taxon>
        <taxon>Zoogloeaceae</taxon>
        <taxon>Thauera</taxon>
    </lineage>
</organism>
<reference evidence="4 5" key="1">
    <citation type="submission" date="2012-09" db="EMBL/GenBank/DDBJ databases">
        <title>Draft Genome Sequences of 6 Strains from Genus Thauera.</title>
        <authorList>
            <person name="Liu B."/>
            <person name="Shapleigh J.P."/>
            <person name="Frostegard A.H."/>
        </authorList>
    </citation>
    <scope>NUCLEOTIDE SEQUENCE [LARGE SCALE GENOMIC DNA]</scope>
    <source>
        <strain evidence="4 5">S2</strain>
    </source>
</reference>
<evidence type="ECO:0000313" key="4">
    <source>
        <dbReference type="EMBL" id="ENO84351.1"/>
    </source>
</evidence>
<feature type="compositionally biased region" description="Basic residues" evidence="1">
    <location>
        <begin position="180"/>
        <end position="189"/>
    </location>
</feature>
<dbReference type="AlphaFoldDB" id="N6XRL2"/>
<dbReference type="Proteomes" id="UP000013042">
    <property type="component" value="Unassembled WGS sequence"/>
</dbReference>
<dbReference type="InterPro" id="IPR024474">
    <property type="entry name" value="Znf_dom_IS66"/>
</dbReference>
<evidence type="ECO:0000256" key="1">
    <source>
        <dbReference type="SAM" id="MobiDB-lite"/>
    </source>
</evidence>
<dbReference type="Pfam" id="PF13005">
    <property type="entry name" value="zf-IS66"/>
    <property type="match status" value="1"/>
</dbReference>
<evidence type="ECO:0000313" key="5">
    <source>
        <dbReference type="Proteomes" id="UP000013042"/>
    </source>
</evidence>
<dbReference type="EMBL" id="AMXD01000087">
    <property type="protein sequence ID" value="ENO84351.1"/>
    <property type="molecule type" value="Genomic_DNA"/>
</dbReference>
<dbReference type="InterPro" id="IPR052344">
    <property type="entry name" value="Transposase-related"/>
</dbReference>
<evidence type="ECO:0000259" key="3">
    <source>
        <dbReference type="Pfam" id="PF13005"/>
    </source>
</evidence>
<evidence type="ECO:0000259" key="2">
    <source>
        <dbReference type="Pfam" id="PF03050"/>
    </source>
</evidence>
<protein>
    <submittedName>
        <fullName evidence="4">Transposase IS66</fullName>
    </submittedName>
</protein>
<dbReference type="PANTHER" id="PTHR33678:SF1">
    <property type="entry name" value="BLL1576 PROTEIN"/>
    <property type="match status" value="1"/>
</dbReference>
<dbReference type="Pfam" id="PF03050">
    <property type="entry name" value="DDE_Tnp_IS66"/>
    <property type="match status" value="1"/>
</dbReference>